<name>A0A3P3G3I3_9HYPH</name>
<sequence>MEDGVRLLELARNASHLFDQQAPGEKKRILNLVLSNFEWHQGEVRAAFRQPFDLLIETATTAAAQEARGTKLPAGHPVWLGFL</sequence>
<dbReference type="Proteomes" id="UP000273786">
    <property type="component" value="Unassembled WGS sequence"/>
</dbReference>
<dbReference type="EMBL" id="RQXT01000005">
    <property type="protein sequence ID" value="RRI05416.1"/>
    <property type="molecule type" value="Genomic_DNA"/>
</dbReference>
<keyword evidence="2" id="KW-1185">Reference proteome</keyword>
<gene>
    <name evidence="1" type="ORF">EH240_05895</name>
</gene>
<proteinExistence type="predicted"/>
<organism evidence="1 2">
    <name type="scientific">Mesorhizobium tamadayense</name>
    <dbReference type="NCBI Taxonomy" id="425306"/>
    <lineage>
        <taxon>Bacteria</taxon>
        <taxon>Pseudomonadati</taxon>
        <taxon>Pseudomonadota</taxon>
        <taxon>Alphaproteobacteria</taxon>
        <taxon>Hyphomicrobiales</taxon>
        <taxon>Phyllobacteriaceae</taxon>
        <taxon>Mesorhizobium</taxon>
    </lineage>
</organism>
<protein>
    <submittedName>
        <fullName evidence="1">Uncharacterized protein</fullName>
    </submittedName>
</protein>
<evidence type="ECO:0000313" key="2">
    <source>
        <dbReference type="Proteomes" id="UP000273786"/>
    </source>
</evidence>
<dbReference type="AlphaFoldDB" id="A0A3P3G3I3"/>
<evidence type="ECO:0000313" key="1">
    <source>
        <dbReference type="EMBL" id="RRI05416.1"/>
    </source>
</evidence>
<dbReference type="RefSeq" id="WP_124996477.1">
    <property type="nucleotide sequence ID" value="NZ_RQXT01000005.1"/>
</dbReference>
<accession>A0A3P3G3I3</accession>
<comment type="caution">
    <text evidence="1">The sequence shown here is derived from an EMBL/GenBank/DDBJ whole genome shotgun (WGS) entry which is preliminary data.</text>
</comment>
<dbReference type="OrthoDB" id="7277848at2"/>
<reference evidence="1 2" key="1">
    <citation type="submission" date="2018-11" db="EMBL/GenBank/DDBJ databases">
        <title>the genome of Mesorhizobium tamadayense DSM 28320.</title>
        <authorList>
            <person name="Gao J."/>
        </authorList>
    </citation>
    <scope>NUCLEOTIDE SEQUENCE [LARGE SCALE GENOMIC DNA]</scope>
    <source>
        <strain evidence="1 2">DSM 28320</strain>
    </source>
</reference>